<dbReference type="InterPro" id="IPR008949">
    <property type="entry name" value="Isoprenoid_synthase_dom_sf"/>
</dbReference>
<dbReference type="EC" id="4.2.3.-" evidence="4"/>
<evidence type="ECO:0000256" key="1">
    <source>
        <dbReference type="ARBA" id="ARBA00001946"/>
    </source>
</evidence>
<evidence type="ECO:0000313" key="6">
    <source>
        <dbReference type="EMBL" id="KAB2578397.1"/>
    </source>
</evidence>
<dbReference type="InterPro" id="IPR015797">
    <property type="entry name" value="NUDIX_hydrolase-like_dom_sf"/>
</dbReference>
<organism evidence="6 7">
    <name type="scientific">Lasiodiplodia theobromae</name>
    <dbReference type="NCBI Taxonomy" id="45133"/>
    <lineage>
        <taxon>Eukaryota</taxon>
        <taxon>Fungi</taxon>
        <taxon>Dikarya</taxon>
        <taxon>Ascomycota</taxon>
        <taxon>Pezizomycotina</taxon>
        <taxon>Dothideomycetes</taxon>
        <taxon>Dothideomycetes incertae sedis</taxon>
        <taxon>Botryosphaeriales</taxon>
        <taxon>Botryosphaeriaceae</taxon>
        <taxon>Lasiodiplodia</taxon>
    </lineage>
</organism>
<keyword evidence="7" id="KW-1185">Reference proteome</keyword>
<dbReference type="InterPro" id="IPR034686">
    <property type="entry name" value="Terpene_cyclase-like_2"/>
</dbReference>
<dbReference type="InterPro" id="IPR000086">
    <property type="entry name" value="NUDIX_hydrolase_dom"/>
</dbReference>
<accession>A0A5N5DKX4</accession>
<evidence type="ECO:0000256" key="3">
    <source>
        <dbReference type="ARBA" id="ARBA00022842"/>
    </source>
</evidence>
<dbReference type="SUPFAM" id="SSF55811">
    <property type="entry name" value="Nudix"/>
    <property type="match status" value="1"/>
</dbReference>
<dbReference type="FunFam" id="3.90.79.10:FF:000068">
    <property type="entry name" value="NUDIX family hydrolase, putative"/>
    <property type="match status" value="1"/>
</dbReference>
<dbReference type="EMBL" id="VCHE01000012">
    <property type="protein sequence ID" value="KAB2578397.1"/>
    <property type="molecule type" value="Genomic_DNA"/>
</dbReference>
<dbReference type="Pfam" id="PF00293">
    <property type="entry name" value="NUDIX"/>
    <property type="match status" value="1"/>
</dbReference>
<dbReference type="CDD" id="cd03424">
    <property type="entry name" value="NUDIX_ADPRase_Nudt5_UGPPase_Nudt14"/>
    <property type="match status" value="1"/>
</dbReference>
<gene>
    <name evidence="6" type="primary">BOT2_0</name>
    <name evidence="6" type="ORF">DBV05_g3076</name>
</gene>
<dbReference type="GO" id="GO:0046872">
    <property type="term" value="F:metal ion binding"/>
    <property type="evidence" value="ECO:0007669"/>
    <property type="project" value="UniProtKB-KW"/>
</dbReference>
<dbReference type="GO" id="GO:0008299">
    <property type="term" value="P:isoprenoid biosynthetic process"/>
    <property type="evidence" value="ECO:0007669"/>
    <property type="project" value="UniProtKB-ARBA"/>
</dbReference>
<dbReference type="OrthoDB" id="10249920at2759"/>
<comment type="caution">
    <text evidence="6">The sequence shown here is derived from an EMBL/GenBank/DDBJ whole genome shotgun (WGS) entry which is preliminary data.</text>
</comment>
<keyword evidence="4" id="KW-0479">Metal-binding</keyword>
<dbReference type="Pfam" id="PF19086">
    <property type="entry name" value="Terpene_syn_C_2"/>
    <property type="match status" value="1"/>
</dbReference>
<evidence type="ECO:0000256" key="4">
    <source>
        <dbReference type="RuleBase" id="RU366034"/>
    </source>
</evidence>
<protein>
    <recommendedName>
        <fullName evidence="4">Terpene synthase</fullName>
        <ecNumber evidence="4">4.2.3.-</ecNumber>
    </recommendedName>
</protein>
<evidence type="ECO:0000256" key="2">
    <source>
        <dbReference type="ARBA" id="ARBA00006333"/>
    </source>
</evidence>
<dbReference type="Gene3D" id="1.10.600.10">
    <property type="entry name" value="Farnesyl Diphosphate Synthase"/>
    <property type="match status" value="1"/>
</dbReference>
<dbReference type="AlphaFoldDB" id="A0A5N5DKX4"/>
<keyword evidence="4" id="KW-0456">Lyase</keyword>
<dbReference type="Gene3D" id="3.90.79.10">
    <property type="entry name" value="Nucleoside Triphosphate Pyrophosphohydrolase"/>
    <property type="match status" value="1"/>
</dbReference>
<comment type="cofactor">
    <cofactor evidence="1 4">
        <name>Mg(2+)</name>
        <dbReference type="ChEBI" id="CHEBI:18420"/>
    </cofactor>
</comment>
<dbReference type="SUPFAM" id="SSF48576">
    <property type="entry name" value="Terpenoid synthases"/>
    <property type="match status" value="1"/>
</dbReference>
<name>A0A5N5DKX4_9PEZI</name>
<dbReference type="Proteomes" id="UP000325902">
    <property type="component" value="Unassembled WGS sequence"/>
</dbReference>
<dbReference type="SFLD" id="SFLDG01020">
    <property type="entry name" value="Terpene_Cyclase_Like_2"/>
    <property type="match status" value="1"/>
</dbReference>
<dbReference type="PROSITE" id="PS51462">
    <property type="entry name" value="NUDIX"/>
    <property type="match status" value="1"/>
</dbReference>
<dbReference type="PANTHER" id="PTHR35201:SF4">
    <property type="entry name" value="BETA-PINACENE SYNTHASE-RELATED"/>
    <property type="match status" value="1"/>
</dbReference>
<evidence type="ECO:0000313" key="7">
    <source>
        <dbReference type="Proteomes" id="UP000325902"/>
    </source>
</evidence>
<keyword evidence="3 4" id="KW-0460">Magnesium</keyword>
<proteinExistence type="inferred from homology"/>
<comment type="similarity">
    <text evidence="2 4">Belongs to the terpene synthase family.</text>
</comment>
<dbReference type="GO" id="GO:0010333">
    <property type="term" value="F:terpene synthase activity"/>
    <property type="evidence" value="ECO:0007669"/>
    <property type="project" value="InterPro"/>
</dbReference>
<dbReference type="SFLD" id="SFLDS00005">
    <property type="entry name" value="Isoprenoid_Synthase_Type_I"/>
    <property type="match status" value="1"/>
</dbReference>
<dbReference type="PANTHER" id="PTHR35201">
    <property type="entry name" value="TERPENE SYNTHASE"/>
    <property type="match status" value="1"/>
</dbReference>
<feature type="domain" description="Nudix hydrolase" evidence="5">
    <location>
        <begin position="477"/>
        <end position="645"/>
    </location>
</feature>
<reference evidence="6 7" key="1">
    <citation type="journal article" date="2019" name="Sci. Rep.">
        <title>A multi-omics analysis of the grapevine pathogen Lasiodiplodia theobromae reveals that temperature affects the expression of virulence- and pathogenicity-related genes.</title>
        <authorList>
            <person name="Felix C."/>
            <person name="Meneses R."/>
            <person name="Goncalves M.F.M."/>
            <person name="Tilleman L."/>
            <person name="Duarte A.S."/>
            <person name="Jorrin-Novo J.V."/>
            <person name="Van de Peer Y."/>
            <person name="Deforce D."/>
            <person name="Van Nieuwerburgh F."/>
            <person name="Esteves A.C."/>
            <person name="Alves A."/>
        </authorList>
    </citation>
    <scope>NUCLEOTIDE SEQUENCE [LARGE SCALE GENOMIC DNA]</scope>
    <source>
        <strain evidence="6 7">LA-SOL3</strain>
    </source>
</reference>
<sequence>MAINEEIANGGELPRRYVRIPDMFASIMSFAPRINPHYHKVKPEAEKWAVSVLGLDEEEAIRVSKADFTYLAAMWVPDGDEEALRVVTDWLHWIFYFDDQFDEGDLKDDPEAAKAEVLATLATMDEGHPVVSASENALRYVFQYSWFCFQKRASPGLQKRYKESMKDYCDGLLRQVDVISESMTIGVEEFMDFRRSSIAVYPSLELIEYAQGIELPLHVFKNRAVTDLRRISSDISCLYEDSHDTSVKMGSQSTRQNDVLSYRKDLALGVEHNIIHVYRKQGLSEQQAVDAVEEMFSGLYKGWYLALSELPSWGEQIDREMLKYMDGCRYLAIGNIYWSFMTGRYLGSEGETVRKTRMMALPLTARHLISFRPPTARTMTSFVLPNSSPECTVNLTNDITKDQLLSFTAFKNWISTLQHSLAQQQNKDHVFYDAPYKLRKIDVQACDWFSKTKLGFVKLKAEVTNDNGEYLPGSIFLRGGSVGMLLILQPDDVPEHTEQEKYVILTVQPRIPAASLSLVELPAGMLDDSGTFAGGAAKEIEEETGMKVPESDLIDLTALALPKTEDTTGETLRQAMYPSAGGCDEFIPLFLHQRRVKRDTLNEWQGKLTGLREHGEKITLKLVKLEDLWKEGGRDSKALAAWAFYEGLRKEGKINV</sequence>
<evidence type="ECO:0000259" key="5">
    <source>
        <dbReference type="PROSITE" id="PS51462"/>
    </source>
</evidence>